<dbReference type="SMART" id="SM00450">
    <property type="entry name" value="RHOD"/>
    <property type="match status" value="1"/>
</dbReference>
<organism evidence="2 3">
    <name type="scientific">Sulfurimicrobium lacus</name>
    <dbReference type="NCBI Taxonomy" id="2715678"/>
    <lineage>
        <taxon>Bacteria</taxon>
        <taxon>Pseudomonadati</taxon>
        <taxon>Pseudomonadota</taxon>
        <taxon>Betaproteobacteria</taxon>
        <taxon>Nitrosomonadales</taxon>
        <taxon>Sulfuricellaceae</taxon>
        <taxon>Sulfurimicrobium</taxon>
    </lineage>
</organism>
<protein>
    <submittedName>
        <fullName evidence="2">Rhodanese-like domain-containing protein</fullName>
    </submittedName>
</protein>
<dbReference type="PROSITE" id="PS50206">
    <property type="entry name" value="RHODANESE_3"/>
    <property type="match status" value="1"/>
</dbReference>
<evidence type="ECO:0000313" key="2">
    <source>
        <dbReference type="EMBL" id="BCB25342.1"/>
    </source>
</evidence>
<dbReference type="Pfam" id="PF00581">
    <property type="entry name" value="Rhodanese"/>
    <property type="match status" value="1"/>
</dbReference>
<dbReference type="AlphaFoldDB" id="A0A6F8V8P5"/>
<gene>
    <name evidence="2" type="ORF">SKTS_02280</name>
</gene>
<dbReference type="Proteomes" id="UP000502260">
    <property type="component" value="Chromosome"/>
</dbReference>
<dbReference type="PANTHER" id="PTHR43031">
    <property type="entry name" value="FAD-DEPENDENT OXIDOREDUCTASE"/>
    <property type="match status" value="1"/>
</dbReference>
<sequence>MIQLHPLELKAWLEHPARKQPILVDVRETWEFQYCHIEGSLLIPLGKIPERIAELDPEAEIVLICHHGVRSYRAGLFLVQAGFANVYNLQGGVEAWARDADPNMRKY</sequence>
<proteinExistence type="predicted"/>
<dbReference type="InterPro" id="IPR050229">
    <property type="entry name" value="GlpE_sulfurtransferase"/>
</dbReference>
<keyword evidence="3" id="KW-1185">Reference proteome</keyword>
<dbReference type="InterPro" id="IPR036873">
    <property type="entry name" value="Rhodanese-like_dom_sf"/>
</dbReference>
<dbReference type="RefSeq" id="WP_173059134.1">
    <property type="nucleotide sequence ID" value="NZ_AP022853.1"/>
</dbReference>
<dbReference type="Gene3D" id="3.40.250.10">
    <property type="entry name" value="Rhodanese-like domain"/>
    <property type="match status" value="1"/>
</dbReference>
<reference evidence="3" key="1">
    <citation type="submission" date="2020-03" db="EMBL/GenBank/DDBJ databases">
        <title>Complete genome sequence of sulfur-oxidizing bacterium skT11.</title>
        <authorList>
            <person name="Kanda M."/>
            <person name="Kojima H."/>
            <person name="Fukui M."/>
        </authorList>
    </citation>
    <scope>NUCLEOTIDE SEQUENCE [LARGE SCALE GENOMIC DNA]</scope>
    <source>
        <strain evidence="3">skT11</strain>
    </source>
</reference>
<dbReference type="KEGG" id="slac:SKTS_02280"/>
<accession>A0A6F8V8P5</accession>
<dbReference type="PANTHER" id="PTHR43031:SF17">
    <property type="entry name" value="SULFURTRANSFERASE YTWF-RELATED"/>
    <property type="match status" value="1"/>
</dbReference>
<dbReference type="EMBL" id="AP022853">
    <property type="protein sequence ID" value="BCB25342.1"/>
    <property type="molecule type" value="Genomic_DNA"/>
</dbReference>
<evidence type="ECO:0000313" key="3">
    <source>
        <dbReference type="Proteomes" id="UP000502260"/>
    </source>
</evidence>
<name>A0A6F8V8P5_9PROT</name>
<dbReference type="SUPFAM" id="SSF52821">
    <property type="entry name" value="Rhodanese/Cell cycle control phosphatase"/>
    <property type="match status" value="1"/>
</dbReference>
<evidence type="ECO:0000259" key="1">
    <source>
        <dbReference type="PROSITE" id="PS50206"/>
    </source>
</evidence>
<feature type="domain" description="Rhodanese" evidence="1">
    <location>
        <begin position="17"/>
        <end position="105"/>
    </location>
</feature>
<dbReference type="InterPro" id="IPR001763">
    <property type="entry name" value="Rhodanese-like_dom"/>
</dbReference>